<gene>
    <name evidence="12" type="ORF">SAMN05421637_2254</name>
</gene>
<dbReference type="Gene3D" id="1.10.10.10">
    <property type="entry name" value="Winged helix-like DNA-binding domain superfamily/Winged helix DNA-binding domain"/>
    <property type="match status" value="1"/>
</dbReference>
<comment type="subcellular location">
    <subcellularLocation>
        <location evidence="1">Cytoplasm</location>
    </subcellularLocation>
</comment>
<evidence type="ECO:0000256" key="2">
    <source>
        <dbReference type="ARBA" id="ARBA00007957"/>
    </source>
</evidence>
<comment type="cofactor">
    <cofactor evidence="11">
        <name>Zn(2+)</name>
        <dbReference type="ChEBI" id="CHEBI:29105"/>
    </cofactor>
    <text evidence="11">Binds 1 zinc ion per subunit.</text>
</comment>
<protein>
    <submittedName>
        <fullName evidence="12">Fur family transcriptional regulator, ferric uptake regulator</fullName>
    </submittedName>
</protein>
<dbReference type="GO" id="GO:0005737">
    <property type="term" value="C:cytoplasm"/>
    <property type="evidence" value="ECO:0007669"/>
    <property type="project" value="UniProtKB-SubCell"/>
</dbReference>
<evidence type="ECO:0000256" key="5">
    <source>
        <dbReference type="ARBA" id="ARBA00022723"/>
    </source>
</evidence>
<dbReference type="InterPro" id="IPR036388">
    <property type="entry name" value="WH-like_DNA-bd_sf"/>
</dbReference>
<keyword evidence="4" id="KW-0678">Repressor</keyword>
<dbReference type="AlphaFoldDB" id="A0A1H6ZVM1"/>
<keyword evidence="8" id="KW-0805">Transcription regulation</keyword>
<feature type="binding site" evidence="11">
    <location>
        <position position="93"/>
    </location>
    <ligand>
        <name>Zn(2+)</name>
        <dbReference type="ChEBI" id="CHEBI:29105"/>
    </ligand>
</feature>
<evidence type="ECO:0000256" key="1">
    <source>
        <dbReference type="ARBA" id="ARBA00004496"/>
    </source>
</evidence>
<evidence type="ECO:0000256" key="3">
    <source>
        <dbReference type="ARBA" id="ARBA00022490"/>
    </source>
</evidence>
<keyword evidence="7" id="KW-0408">Iron</keyword>
<feature type="binding site" evidence="11">
    <location>
        <position position="136"/>
    </location>
    <ligand>
        <name>Zn(2+)</name>
        <dbReference type="ChEBI" id="CHEBI:29105"/>
    </ligand>
</feature>
<dbReference type="PANTHER" id="PTHR33202">
    <property type="entry name" value="ZINC UPTAKE REGULATION PROTEIN"/>
    <property type="match status" value="1"/>
</dbReference>
<feature type="binding site" evidence="11">
    <location>
        <position position="133"/>
    </location>
    <ligand>
        <name>Zn(2+)</name>
        <dbReference type="ChEBI" id="CHEBI:29105"/>
    </ligand>
</feature>
<organism evidence="12 13">
    <name type="scientific">Demequina mangrovi</name>
    <dbReference type="NCBI Taxonomy" id="1043493"/>
    <lineage>
        <taxon>Bacteria</taxon>
        <taxon>Bacillati</taxon>
        <taxon>Actinomycetota</taxon>
        <taxon>Actinomycetes</taxon>
        <taxon>Micrococcales</taxon>
        <taxon>Demequinaceae</taxon>
        <taxon>Demequina</taxon>
    </lineage>
</organism>
<evidence type="ECO:0000256" key="4">
    <source>
        <dbReference type="ARBA" id="ARBA00022491"/>
    </source>
</evidence>
<dbReference type="STRING" id="1043493.SAMN05421637_2254"/>
<keyword evidence="13" id="KW-1185">Reference proteome</keyword>
<dbReference type="Proteomes" id="UP000183315">
    <property type="component" value="Unassembled WGS sequence"/>
</dbReference>
<dbReference type="Pfam" id="PF01475">
    <property type="entry name" value="FUR"/>
    <property type="match status" value="1"/>
</dbReference>
<dbReference type="RefSeq" id="WP_042214808.1">
    <property type="nucleotide sequence ID" value="NZ_BBLU01000007.1"/>
</dbReference>
<dbReference type="CDD" id="cd07153">
    <property type="entry name" value="Fur_like"/>
    <property type="match status" value="1"/>
</dbReference>
<dbReference type="InterPro" id="IPR036390">
    <property type="entry name" value="WH_DNA-bd_sf"/>
</dbReference>
<dbReference type="eggNOG" id="COG0735">
    <property type="taxonomic scope" value="Bacteria"/>
</dbReference>
<dbReference type="GO" id="GO:0045892">
    <property type="term" value="P:negative regulation of DNA-templated transcription"/>
    <property type="evidence" value="ECO:0007669"/>
    <property type="project" value="TreeGrafter"/>
</dbReference>
<dbReference type="InterPro" id="IPR002481">
    <property type="entry name" value="FUR"/>
</dbReference>
<keyword evidence="9" id="KW-0238">DNA-binding</keyword>
<keyword evidence="3" id="KW-0963">Cytoplasm</keyword>
<keyword evidence="5 11" id="KW-0479">Metal-binding</keyword>
<dbReference type="GO" id="GO:0008270">
    <property type="term" value="F:zinc ion binding"/>
    <property type="evidence" value="ECO:0007669"/>
    <property type="project" value="TreeGrafter"/>
</dbReference>
<dbReference type="GO" id="GO:1900376">
    <property type="term" value="P:regulation of secondary metabolite biosynthetic process"/>
    <property type="evidence" value="ECO:0007669"/>
    <property type="project" value="TreeGrafter"/>
</dbReference>
<dbReference type="Gene3D" id="3.30.1490.190">
    <property type="match status" value="1"/>
</dbReference>
<dbReference type="EMBL" id="FNZI01000005">
    <property type="protein sequence ID" value="SEJ57391.1"/>
    <property type="molecule type" value="Genomic_DNA"/>
</dbReference>
<name>A0A1H6ZVM1_9MICO</name>
<proteinExistence type="inferred from homology"/>
<evidence type="ECO:0000256" key="11">
    <source>
        <dbReference type="PIRSR" id="PIRSR602481-1"/>
    </source>
</evidence>
<keyword evidence="10" id="KW-0804">Transcription</keyword>
<evidence type="ECO:0000256" key="9">
    <source>
        <dbReference type="ARBA" id="ARBA00023125"/>
    </source>
</evidence>
<evidence type="ECO:0000256" key="10">
    <source>
        <dbReference type="ARBA" id="ARBA00023163"/>
    </source>
</evidence>
<dbReference type="OrthoDB" id="5242893at2"/>
<evidence type="ECO:0000256" key="8">
    <source>
        <dbReference type="ARBA" id="ARBA00023015"/>
    </source>
</evidence>
<dbReference type="GO" id="GO:0003700">
    <property type="term" value="F:DNA-binding transcription factor activity"/>
    <property type="evidence" value="ECO:0007669"/>
    <property type="project" value="InterPro"/>
</dbReference>
<keyword evidence="6 11" id="KW-0862">Zinc</keyword>
<evidence type="ECO:0000313" key="12">
    <source>
        <dbReference type="EMBL" id="SEJ57391.1"/>
    </source>
</evidence>
<feature type="binding site" evidence="11">
    <location>
        <position position="96"/>
    </location>
    <ligand>
        <name>Zn(2+)</name>
        <dbReference type="ChEBI" id="CHEBI:29105"/>
    </ligand>
</feature>
<accession>A0A1H6ZVM1</accession>
<dbReference type="PANTHER" id="PTHR33202:SF18">
    <property type="entry name" value="TRANSCRIPTIONAL REGULATOR FURA"/>
    <property type="match status" value="1"/>
</dbReference>
<dbReference type="SUPFAM" id="SSF46785">
    <property type="entry name" value="Winged helix' DNA-binding domain"/>
    <property type="match status" value="1"/>
</dbReference>
<sequence length="151" mass="16091">MTLSDATGLLRGAGLRVTEPRRAVLEALEGLPHASADAIHAQVVRTLPDVSLQTVYNVLRDLTGSGLTRSIEPGDHPARYELRVGDNHHHLVCTRCSAIVDVDCVVGHAPCLTPNESHGFVLNEAEVTFWGLCLDCQAAVGLASDPVPSTH</sequence>
<dbReference type="InterPro" id="IPR043135">
    <property type="entry name" value="Fur_C"/>
</dbReference>
<evidence type="ECO:0000313" key="13">
    <source>
        <dbReference type="Proteomes" id="UP000183315"/>
    </source>
</evidence>
<evidence type="ECO:0000256" key="6">
    <source>
        <dbReference type="ARBA" id="ARBA00022833"/>
    </source>
</evidence>
<dbReference type="GO" id="GO:0000976">
    <property type="term" value="F:transcription cis-regulatory region binding"/>
    <property type="evidence" value="ECO:0007669"/>
    <property type="project" value="TreeGrafter"/>
</dbReference>
<reference evidence="13" key="1">
    <citation type="submission" date="2016-10" db="EMBL/GenBank/DDBJ databases">
        <authorList>
            <person name="Varghese N."/>
        </authorList>
    </citation>
    <scope>NUCLEOTIDE SEQUENCE [LARGE SCALE GENOMIC DNA]</scope>
    <source>
        <strain evidence="13">DSM 24868</strain>
    </source>
</reference>
<comment type="similarity">
    <text evidence="2">Belongs to the Fur family.</text>
</comment>
<evidence type="ECO:0000256" key="7">
    <source>
        <dbReference type="ARBA" id="ARBA00023004"/>
    </source>
</evidence>